<evidence type="ECO:0000256" key="21">
    <source>
        <dbReference type="ARBA" id="ARBA00029611"/>
    </source>
</evidence>
<feature type="compositionally biased region" description="Pro residues" evidence="26">
    <location>
        <begin position="900"/>
        <end position="913"/>
    </location>
</feature>
<keyword evidence="8" id="KW-0548">Nucleotidyltransferase</keyword>
<feature type="transmembrane region" description="Helical" evidence="27">
    <location>
        <begin position="263"/>
        <end position="282"/>
    </location>
</feature>
<dbReference type="PROSITE" id="PS51955">
    <property type="entry name" value="NIV_2_O_MTASE"/>
    <property type="match status" value="1"/>
</dbReference>
<keyword evidence="12" id="KW-0378">Hydrolase</keyword>
<evidence type="ECO:0000256" key="6">
    <source>
        <dbReference type="ARBA" id="ARBA00022679"/>
    </source>
</evidence>
<evidence type="ECO:0000256" key="13">
    <source>
        <dbReference type="ARBA" id="ARBA00022806"/>
    </source>
</evidence>
<keyword evidence="9 24" id="KW-0540">Nuclease</keyword>
<feature type="transmembrane region" description="Helical" evidence="27">
    <location>
        <begin position="2716"/>
        <end position="2740"/>
    </location>
</feature>
<dbReference type="InterPro" id="IPR046436">
    <property type="entry name" value="NIV_EXON"/>
</dbReference>
<evidence type="ECO:0000256" key="2">
    <source>
        <dbReference type="ARBA" id="ARBA00022087"/>
    </source>
</evidence>
<evidence type="ECO:0000313" key="30">
    <source>
        <dbReference type="EMBL" id="ACS44770.1"/>
    </source>
</evidence>
<feature type="transmembrane region" description="Helical" evidence="27">
    <location>
        <begin position="3262"/>
        <end position="3282"/>
    </location>
</feature>
<dbReference type="SUPFAM" id="SSF56672">
    <property type="entry name" value="DNA/RNA polymerases"/>
    <property type="match status" value="1"/>
</dbReference>
<keyword evidence="25" id="KW-0175">Coiled coil</keyword>
<organism evidence="30">
    <name type="scientific">Yellow head virus</name>
    <name type="common">YHV</name>
    <dbReference type="NCBI Taxonomy" id="96029"/>
    <lineage>
        <taxon>Viruses</taxon>
        <taxon>Riboviria</taxon>
        <taxon>Orthornavirae</taxon>
        <taxon>Pisuviricota</taxon>
        <taxon>Pisoniviricetes</taxon>
        <taxon>Nidovirales</taxon>
        <taxon>Ronidovirineae</taxon>
        <taxon>Roniviridae</taxon>
        <taxon>Okanivirinae</taxon>
        <taxon>Okavirus</taxon>
        <taxon>Tipravirus</taxon>
        <taxon>Okavirus flavicapitis</taxon>
    </lineage>
</organism>
<keyword evidence="15" id="KW-0862">Zinc</keyword>
<feature type="domain" description="ExoN" evidence="28">
    <location>
        <begin position="6008"/>
        <end position="6250"/>
    </location>
</feature>
<feature type="transmembrane region" description="Helical" evidence="27">
    <location>
        <begin position="3171"/>
        <end position="3190"/>
    </location>
</feature>
<dbReference type="InterPro" id="IPR027417">
    <property type="entry name" value="P-loop_NTPase"/>
</dbReference>
<dbReference type="SUPFAM" id="SSF52540">
    <property type="entry name" value="P-loop containing nucleoside triphosphate hydrolases"/>
    <property type="match status" value="1"/>
</dbReference>
<evidence type="ECO:0000256" key="10">
    <source>
        <dbReference type="ARBA" id="ARBA00022723"/>
    </source>
</evidence>
<keyword evidence="5" id="KW-0645">Protease</keyword>
<dbReference type="GO" id="GO:0032259">
    <property type="term" value="P:methylation"/>
    <property type="evidence" value="ECO:0007669"/>
    <property type="project" value="UniProtKB-KW"/>
</dbReference>
<evidence type="ECO:0000256" key="14">
    <source>
        <dbReference type="ARBA" id="ARBA00022807"/>
    </source>
</evidence>
<keyword evidence="17" id="KW-0067">ATP-binding</keyword>
<dbReference type="InterPro" id="IPR043472">
    <property type="entry name" value="Macro_dom-like"/>
</dbReference>
<evidence type="ECO:0000256" key="18">
    <source>
        <dbReference type="ARBA" id="ARBA00022953"/>
    </source>
</evidence>
<dbReference type="InterPro" id="IPR044396">
    <property type="entry name" value="SF1_Hel_unc_rv-like"/>
</dbReference>
<evidence type="ECO:0000256" key="16">
    <source>
        <dbReference type="ARBA" id="ARBA00022839"/>
    </source>
</evidence>
<dbReference type="InterPro" id="IPR012816">
    <property type="entry name" value="NADAR"/>
</dbReference>
<dbReference type="GO" id="GO:0043139">
    <property type="term" value="F:5'-3' DNA helicase activity"/>
    <property type="evidence" value="ECO:0007669"/>
    <property type="project" value="TreeGrafter"/>
</dbReference>
<keyword evidence="6" id="KW-0808">Transferase</keyword>
<protein>
    <recommendedName>
        <fullName evidence="2">Replicase polyprotein 1ab</fullName>
    </recommendedName>
    <alternativeName>
        <fullName evidence="21">ORF1ab polyprotein</fullName>
    </alternativeName>
</protein>
<feature type="transmembrane region" description="Helical" evidence="27">
    <location>
        <begin position="3428"/>
        <end position="3449"/>
    </location>
</feature>
<evidence type="ECO:0000256" key="15">
    <source>
        <dbReference type="ARBA" id="ARBA00022833"/>
    </source>
</evidence>
<dbReference type="Pfam" id="PF12380">
    <property type="entry name" value="Peptidase_C62"/>
    <property type="match status" value="1"/>
</dbReference>
<dbReference type="Gene3D" id="3.40.220.10">
    <property type="entry name" value="Leucine Aminopeptidase, subunit E, domain 1"/>
    <property type="match status" value="1"/>
</dbReference>
<dbReference type="Pfam" id="PF13245">
    <property type="entry name" value="AAA_19"/>
    <property type="match status" value="1"/>
</dbReference>
<feature type="transmembrane region" description="Helical" evidence="27">
    <location>
        <begin position="3197"/>
        <end position="3214"/>
    </location>
</feature>
<feature type="domain" description="Nidovirus-type SAM-dependent 2'-O-MTase" evidence="29">
    <location>
        <begin position="6461"/>
        <end position="6692"/>
    </location>
</feature>
<dbReference type="InterPro" id="IPR001205">
    <property type="entry name" value="RNA-dir_pol_C"/>
</dbReference>
<keyword evidence="14" id="KW-0788">Thiol protease</keyword>
<comment type="subcellular location">
    <subcellularLocation>
        <location evidence="1">Membrane</location>
    </subcellularLocation>
</comment>
<dbReference type="Gene3D" id="3.40.50.150">
    <property type="entry name" value="Vaccinia Virus protein VP39"/>
    <property type="match status" value="1"/>
</dbReference>
<keyword evidence="13" id="KW-0347">Helicase</keyword>
<evidence type="ECO:0000256" key="12">
    <source>
        <dbReference type="ARBA" id="ARBA00022801"/>
    </source>
</evidence>
<dbReference type="GO" id="GO:0046872">
    <property type="term" value="F:metal ion binding"/>
    <property type="evidence" value="ECO:0007669"/>
    <property type="project" value="UniProtKB-KW"/>
</dbReference>
<dbReference type="GO" id="GO:0016020">
    <property type="term" value="C:membrane"/>
    <property type="evidence" value="ECO:0007669"/>
    <property type="project" value="UniProtKB-SubCell"/>
</dbReference>
<keyword evidence="10" id="KW-0479">Metal-binding</keyword>
<evidence type="ECO:0000259" key="29">
    <source>
        <dbReference type="PROSITE" id="PS51955"/>
    </source>
</evidence>
<feature type="transmembrane region" description="Helical" evidence="27">
    <location>
        <begin position="1045"/>
        <end position="1069"/>
    </location>
</feature>
<evidence type="ECO:0000256" key="3">
    <source>
        <dbReference type="ARBA" id="ARBA00022484"/>
    </source>
</evidence>
<feature type="transmembrane region" description="Helical" evidence="27">
    <location>
        <begin position="940"/>
        <end position="957"/>
    </location>
</feature>
<keyword evidence="20 27" id="KW-0472">Membrane</keyword>
<feature type="transmembrane region" description="Helical" evidence="27">
    <location>
        <begin position="3327"/>
        <end position="3349"/>
    </location>
</feature>
<dbReference type="GO" id="GO:0008234">
    <property type="term" value="F:cysteine-type peptidase activity"/>
    <property type="evidence" value="ECO:0007669"/>
    <property type="project" value="UniProtKB-KW"/>
</dbReference>
<dbReference type="CDD" id="cd15457">
    <property type="entry name" value="NADAR"/>
    <property type="match status" value="1"/>
</dbReference>
<dbReference type="GO" id="GO:0003968">
    <property type="term" value="F:RNA-directed RNA polymerase activity"/>
    <property type="evidence" value="ECO:0007669"/>
    <property type="project" value="UniProtKB-KW"/>
</dbReference>
<dbReference type="GO" id="GO:0005524">
    <property type="term" value="F:ATP binding"/>
    <property type="evidence" value="ECO:0007669"/>
    <property type="project" value="UniProtKB-KW"/>
</dbReference>
<evidence type="ECO:0000256" key="7">
    <source>
        <dbReference type="ARBA" id="ARBA00022692"/>
    </source>
</evidence>
<feature type="transmembrane region" description="Helical" evidence="27">
    <location>
        <begin position="294"/>
        <end position="315"/>
    </location>
</feature>
<name>C6GFA7_YHV</name>
<keyword evidence="7 27" id="KW-0812">Transmembrane</keyword>
<feature type="active site" evidence="24">
    <location>
        <position position="6025"/>
    </location>
</feature>
<feature type="transmembrane region" description="Helical" evidence="27">
    <location>
        <begin position="3355"/>
        <end position="3373"/>
    </location>
</feature>
<evidence type="ECO:0000256" key="19">
    <source>
        <dbReference type="ARBA" id="ARBA00022989"/>
    </source>
</evidence>
<dbReference type="GO" id="GO:0003724">
    <property type="term" value="F:RNA helicase activity"/>
    <property type="evidence" value="ECO:0007669"/>
    <property type="project" value="UniProtKB-EC"/>
</dbReference>
<organismHost>
    <name type="scientific">Penaeus merguiensis</name>
    <name type="common">Banana prawn</name>
    <name type="synonym">Fenneropenaeus merguiensis</name>
    <dbReference type="NCBI Taxonomy" id="71412"/>
</organismHost>
<evidence type="ECO:0000256" key="26">
    <source>
        <dbReference type="SAM" id="MobiDB-lite"/>
    </source>
</evidence>
<dbReference type="InterPro" id="IPR037238">
    <property type="entry name" value="YbiA-like_sf"/>
</dbReference>
<feature type="transmembrane region" description="Helical" evidence="27">
    <location>
        <begin position="2674"/>
        <end position="2695"/>
    </location>
</feature>
<comment type="catalytic activity">
    <reaction evidence="23">
        <text>ATP + H2O = ADP + phosphate + H(+)</text>
        <dbReference type="Rhea" id="RHEA:13065"/>
        <dbReference type="ChEBI" id="CHEBI:15377"/>
        <dbReference type="ChEBI" id="CHEBI:15378"/>
        <dbReference type="ChEBI" id="CHEBI:30616"/>
        <dbReference type="ChEBI" id="CHEBI:43474"/>
        <dbReference type="ChEBI" id="CHEBI:456216"/>
        <dbReference type="EC" id="3.6.4.12"/>
    </reaction>
</comment>
<keyword evidence="11" id="KW-0547">Nucleotide-binding</keyword>
<feature type="coiled-coil region" evidence="25">
    <location>
        <begin position="3584"/>
        <end position="3630"/>
    </location>
</feature>
<evidence type="ECO:0000256" key="4">
    <source>
        <dbReference type="ARBA" id="ARBA00022603"/>
    </source>
</evidence>
<evidence type="ECO:0000256" key="8">
    <source>
        <dbReference type="ARBA" id="ARBA00022695"/>
    </source>
</evidence>
<evidence type="ECO:0000256" key="5">
    <source>
        <dbReference type="ARBA" id="ARBA00022670"/>
    </source>
</evidence>
<feature type="transmembrane region" description="Helical" evidence="27">
    <location>
        <begin position="116"/>
        <end position="145"/>
    </location>
</feature>
<evidence type="ECO:0000256" key="24">
    <source>
        <dbReference type="PROSITE-ProRule" id="PRU01298"/>
    </source>
</evidence>
<evidence type="ECO:0000256" key="11">
    <source>
        <dbReference type="ARBA" id="ARBA00022741"/>
    </source>
</evidence>
<keyword evidence="18" id="KW-0693">Viral RNA replication</keyword>
<dbReference type="Gene3D" id="3.40.50.300">
    <property type="entry name" value="P-loop containing nucleotide triphosphate hydrolases"/>
    <property type="match status" value="2"/>
</dbReference>
<evidence type="ECO:0000256" key="1">
    <source>
        <dbReference type="ARBA" id="ARBA00004370"/>
    </source>
</evidence>
<feature type="transmembrane region" description="Helical" evidence="27">
    <location>
        <begin position="2634"/>
        <end position="2654"/>
    </location>
</feature>
<feature type="active site" evidence="24">
    <location>
        <position position="6236"/>
    </location>
</feature>
<evidence type="ECO:0000256" key="9">
    <source>
        <dbReference type="ARBA" id="ARBA00022722"/>
    </source>
</evidence>
<comment type="catalytic activity">
    <reaction evidence="22">
        <text>ATP + H2O = ADP + phosphate + H(+)</text>
        <dbReference type="Rhea" id="RHEA:13065"/>
        <dbReference type="ChEBI" id="CHEBI:15377"/>
        <dbReference type="ChEBI" id="CHEBI:15378"/>
        <dbReference type="ChEBI" id="CHEBI:30616"/>
        <dbReference type="ChEBI" id="CHEBI:43474"/>
        <dbReference type="ChEBI" id="CHEBI:456216"/>
        <dbReference type="EC" id="3.6.4.13"/>
    </reaction>
</comment>
<dbReference type="Gene3D" id="1.10.357.40">
    <property type="entry name" value="YbiA-like"/>
    <property type="match status" value="1"/>
</dbReference>
<proteinExistence type="predicted"/>
<sequence length="6692" mass="762494">MEPFQVLSLLATSFSLLLLLRILDRGTNVLSAVRLTLRTTFFNESVRRPLYWTSPAKWFNSLGQTTPRMEKRSIKSVKLSSAHGSPYPSVVTLTIIANDAYDARAFYRSNQHATQVILWLGALFNAGQVLCGIVLSLFALTYIMVAKLTTRLRKFLQAVGAIRSENLSCSHFEETHGSKSSVRSSMINLQNLVNRVGPLLPIVTIMCCIPPTDASEITIAPRVTLDTGLSAVSLLITATWLIRHFQTSKVRTNMSTSFGTATGLLIITLLSCITIVSGIPAATPSLAKVGHGMVAPFLLFIVMWLSLRYLITLLLRLFPKQLLKYYTQLDLHLYFLFCYQHYLPDVPLKKAIISHGAYTDHHHTTTKFCNSCVGFGHLDSECSDYTHPIFSYKRYYNIPTKQTIEAYLEVHTQNEIFIHNDITIIRGDLVFINKILKDYDHTTLGSLFPEDFPHLTVRRVDYTPVVNVDGTIRIFPNTKYYNHTEYTLDKESDIDIAHYQTIYRQTTPFKIGYDIPCGIIPHADTTIVHTHGYANGQIEIDTSSAYSDITNLSLRPSTASFSCSLASQMSSATSQTGSITSNSSSISASSANSLAQKSTKDQVFNYMSIRPRRIYDPSNDLAVGILTATLRPNDVHSDALYPVELQYAFPGWTADEIINDENGINMHEYTSCRQETKDFLNMIDPHKFSSHVKSSTTPSFVTLHNGCIWNTSDSIIDIGIASANRPDGVSQRIPDMVNAYNVPPPARRLGSYTKSGRVYCIWGARVNSAPTPCKHVNACNCLDTKYHRYNAFYNAASTIISREQLTTVSLSLNVGCGPLQGDWNTYEQIIFRIANETQCYIRIYMNNETGAHHNPITNQTGKNRKKWHSYRVQETKLPINKTLRSVNVSQAQRRREQTRPAPPTILPPTPPQPDTQEDDDVPQNFVEHCQLFYKQRHDQLINLFSLCLGIIIHQYIYDVMYGLRVIDHTEIFLMSIAFTTTIISLHNYKIISIPSTLAGILVGDNPVTWFCFLIAHKCNVSCSLQILGILNAINPYSAYTGTICLLFYTLSPSTCTSLVRFLLTLLLTVTGAQAQETEQKSDTHLFKQFTRLIVYALCAHIIYTIVKMLEPREEHETIAVSTKQYSNFVSTQRRTTTCSYTQPTTTAVVIAVFLTFTLMVSTANATQIFSRDPSHKFYSYYEPIESCDNPSYIGQIDYDRFWKMPSTFRFPNGMTLEDYLMEEVCYDDSILDLLHPVYVIDGINFEVTQSINCDYHLSVNKTQLTYCLEQRVSEKDMTLMTQAQLKKFALKYRRRADENNTISHTVQTVNIVGITLTYRSNHTYTLPYGSLTCNSEHAYCSYIAKVLGSEHTLPASALQYCHGNEEFCEYKRFDDADLCTLYYRDLTIAPDTDPEDFKLAQQFREHVASLCGIRASIHEAHLNEPKSTPKSRRGEWYSSTLRIANHRSRNGQCIVNVCGSVPADFTDQGIEFEYQFVNDCSPSNTTADCVAIDFAYEFAYSYIHKKVMHNGHVPYISRIVNLIPGIPEAYTRLAAVYNAVVNIPSEEIVDRLYEQFDNTAQLATRRLENIKYVPKIAKMTAEVLFADRIVKKYTLVGIRTLCLARFEESVCKKLIIAVNGFINNDHLIIETDFDKATFTALYHFITKHYKAKYTAPQPVCKFAKNLTPTQRYINDCDVQVELKRCHINFVEGQVDYSRRNVTIIHNIPTSQIDVIFTATGTEYYDSNGHQFAAITDKRFTVNDTTYTLPSDLKLMAQGKNKQSRHWHNYGHRFYNAELIKPGTNRGHMIPSFLGGPAVYANAFLQTIQANLDDTPFENQAIGVTYNKHITSYNPNDIIIGDVADPWCHINPSTQSTPSLPLPHNVSEAEKFILTHDNIFTVTHDHPYHTEDEFKLLRSLALPCGVYSYTISLRGEVVRRWNPSDQTGGKTLLHHPVNTTHIRTWELTTTVLKTALSTIAKLRHPVLQILGLETEFVTSAHPLHIRNTLGSMYTYKHLSYLLPIALRCASGVAVNFGINTPLSNCTLDNGHGIEQSGLPSLEHNTQNFTALNTNIPTTYTLSGDIRDMTCLYNAIRLWADANDYTTSFTDNADITFRFDNTVLPTRCYNYNIPSTHACDSPTYDIPAEDLTYFQQASLAVICREHSNMYCHQLDIDSYPRPSYSEFMDNLIPLTCGTFNATDSVLRCATEHQIIYTPPQEYNTTLEQFRIANMHCPIYIEPTPGILNSSRGIYTYSYQGRVIGSSERIGTTRLPSDILILYKNITEVKFNTGTKLCQSEGNNTLFHNGCNLKVTHGKPASPIYTTYPDRRHDIIQAQLTQDILNTIINATGNLNIMKYRRSTLNLTFPYHPVDINIEQIDGCHVIDEAALEQYNRDYQIVYEHPELDGILEITVPNNFAKEKFYRKALGHCYQLRFIYTDKVINVDPDHTVNNCLYLTKIADIQVSGSFCNYFLPFKFYTTSNERCHNYVSNLMEIYGVRGVDLPFGFLDKVECSNIEDTKIEIISDKWGNNTYIHPGAARDTWGHNVIMNEYTTEGELLKSQVYNQSYFTFLGGRVHRDNTYCLARPYDTTSVYIAPICSSSSNSRWSLIYNIPITYFRHAQTSYYDTLDHSSVYSLIIIIVSYYLLTRFFEPVTVCFIYILITNVFALIIYQSRDLAYISSVISVLFGTLTEILKRCMVIPTVLSFLFTMTSYCKKGSMMKRPRDHFDMFVATSFMAFSLINIGYIFLLTGIVIFIGLYKFIAAQFTQPHWRTYVNVAVSIDDIAALGYTQTNQVRKAADDLMKKSTDDKYSYYQQLDFFVHAAFLNAYAQAIDSKIPLNFTHRNLNFRVSQPKTNFLVGLVTHEVNTGNNTRVEDLNKHPYNKYRSNIVRVYGERGDLNGFLSGKFLYFPRHIFDSCTDNTLTRHIRVTKGEETHDIELLSDEYDATPFIKIDSPFAEATVLKFGKLQRTQYAYFVTADDIRVGSMSVDGYHNISTKDGDCGSLLFDHLHNVVGAHIVGIASIPPVNGALTWNAEKEMLCGPNDDYDYDPEKVGPPKVWPVESITALSTILNQLNYVTGDAFTTPKLPTNYQLIGCETLDQYVNARNLVTGQFPQIKEALDDFINGYVANLQRGTEAYNVIYTSMNAQIRIADLSPLSNSITNWQYLIDPFTRFRCFILGLLKQYLRHLIIYFLLQIAFICFDHGFFFRVLRDPTHFLFSIISTVFISVSPLASTNDILFKYLLSYTLEYRFAYLNVETLIQSYLYLSSREAIFYTSRRVNKLCTVFTVIVMLLIDTFFVEIGGYNVLPVLIICIPIFYLRTVMMGAAQIQVYFEADLHKPAANFMTLIYFLIINAISIIIYCWGLFSFNAHANTILFATTIVHFIAFYVLSQEVQKVFEANTFRVPRLIYAAISYISHVLCHIYSAALNKVCEWILQIIINANRLVLIGSGSFGIFLTICFLFYFFKQRSNTAKHESNDIAEAHTHFDSFAKLTTLIANNPKLACMKPFCVDYNDNRARMTLKEKGNWVVKVRDALLTQFSLTNPADLAEVIHECASHPTLNKLFFDSPKGLKVYHEIDSKLDQVPYNGESDQIKSDTAVLAEYRNELNLIEWKIVTLQKELAEAKAAEERDAIKGINTQLADLMKQRKTLITLSNTLNQSIMARDAQERRVARRHANEEANEIARVIKAQRLRDSLTLIFNTFINNLIKLTSDCNALKSYADNVLKYVPEETKDFLKRADNCYRLSQDMILIETPASPLSYFKEKNGIIEVINSCSYDTFKDGMVVNHILDGTTKLPYTLDSLKSSTHVVCYEPDRSSSYTDTCKHELNSKVGQTLPCGTSLECNHSHYHNQFDCTSGYFAFMAQHITECETCLDTFKRGQCGCGYRYKVPRVLQSFILHGSKCSLVTHELSYSGTAAAFKPYYDEATHSIMYKSAVIAYLKKPDTYTSTFTYNNETYYLPVPLTHDVVSILIAFATRNGSIPVSEVHFEACFDRVDVEEDSGLQSYSLIDTPCANDDQVCYQIQTCPFHTTKNDTCMICANIDDGIYSVVPADSSFHELARELSITLTNVTNPPPKRHEANFSDKASSSLPVNRYHYINSAPFNYTITNSSPGDGWVEFTGDNHEACVGHKIWAKKYYHTSGIFCKPRASSSTLIINGKNRHYKTKHSLKREIKTAQALSHIPEAVQFHKDEHGYYREISQFSLADVLHGFANQIEPDFLAKYTNERNITVSNVTWLCKNICNHKSCNILKMDIFDYTYTCYTKAQSFALQACTIYNFDITPDNICPEGVYDFETYRPGNCDPIKALNAVTYCIERHWFSAGLSLSCASIYPHEDMTIHQYKEAFALYTTELNTEVTLKHQPTFDSYLNFMLVTERHNINIDIGTGADTFYTSFDNITSAPCTEERYNEVMAGVTRLYYAYQYDRGDFPCKYTVTQTHVKYPVIGDVAVEPEECKNPICNSYPPVYSALISIQKFSTWARLMCHDILKRVFNHCRDCDHLNCKISRQLMRFKNPLSNIQPVAYTKLHEDRHLIRDRLTHMDFTSGQEFYATEFINEFNDVEFKTLNGDTIHFNLTHPYDALLEPLLPPNTLVGNSVAASGVISDLDANFKNYDRNTGMSCSLTEFQLSLSHILYRSEAQRTPDDFLDITPYEDTKKPASKKSSGIGITKLPQGYVRSLSDYTSFIRSQIEHIKHHFSIWLFEVIPKISIQPVDKALRSIFIGPAFMNDVYRCFNTAWLEFTKTRLSYNTVLIGFKDTHCGINKLINGIKAGFNPKGKAKWISQDYPKFDTCVDTMAQYSYIMNHAYHYTHTNLSLITRGLCQLIANSTSPIIYYNSMLIRKLHGVSSGDGATAIKNSHCNSIITNIAFYRQIIDNQVSEEYRGLQSTLYNTLINGIQSKDDAYSTHRAFEWNISRCATLSDDTLAIINPDVFDLDQYLSSYRTLGGYEITNEKKIFVRDEPYEFTSRYFFKEDGFWYNAPLIERVFSSIVQCSKSTSLCPEIMGGRLLSILINAWPLTRKNDTLNGVPVKDIVMALYKITKNYIDKHNIFYTTALVDFDFDDERISNIGRAAVDHIGHTKKFIDIEYLDNVWFKQPEMDLAVCHESKPHSSTLEHYPNHEYISVPSNVETIIGDITTITDGITIQAVSRTGKKPHGLSASFAAQGRNAYNVAHKSRTSYTVDGNVRHIWALSYPGKAIDDYDEQLVRLHRLIASLSAIIHTENPTRIYIPWKILCGLSGGNWNMVYQALTTFAKFNKDITFTFVRLDSTHEGMRDVCFACGGYGQFECYTCASAGYPFTFCNGATCLRTHITDCEHYSYSLAARKRYIIQCSECEEMDIRKMYVDNDFRCAQHLDKEGYSKITDDKNNVTIFRTNATRSELPGVSKILKQVEKKSFFKIIYEFTLKHWIQHNILLSFIAAREDMPSEVIDFKVIKQDGDKTYIKTDKFFSFKINNKYIDATTLQDISLKQEYTNGKLSLYIDGGIKKGIKNIRITTPNPSNSLTLWNTITPTTTVLNIFRGIQFQASTFYIDNTGSLLDKMANNNITVIQGPPGTGKTYTINKFLARINEILPNSNIAVLASSHSAVDNIGNSVNPSIFRRCKRLIPQESEDKVRTRFQRYTTGGGIIFATLQSTRGILCPSVEYMIIDEFSMATDIQIYSAICHLNPRHVIFTGDPCQLSTQHVYNTDVYHSNIINNHQLTGKFPTEFLDITYRMGSKINDFISENFYNGKLKTAATYEGEVFQLHLDPINMLSQIHAIWESSPQNNFAILVTHHEAFSIIRQYFTDLDIQIPIYTVHTSQGRTFDRGIVVSYRNTAFTKDPNIVNVAVSRFRFQCICMHQGNPYYAKLPYYNTSQIYFEKSTTVIAYNGPQNKLSNMYTDNIKPFPYHTLENRYQSEKAKYLGKKLILHNNPFETLKEAKKVFTREDNLRWAKVSAEVMTRLLFEKFNNPDLAKHLINTGKSHLVENTKHPIWGGKGGENLHGKILTNIRTKLEVREREPTLIDTSYKHNVIFHKFKNQIISAPRLDIHENTLCIDVETVNSKDIKGTDNKSLHFPSQIGFAYNGTIETYDCTPTLTVNGHSITTKYFNSIYPSSVKAAKRGKHKIEFILRSYMARLQHTVTDQITLVFKSALIDVSMIHNAIRNGPNKCHNEDCANHPIWYTEHPCCAVHVDGIIQAFYNPYMVDIHGFTCPRCTSDEFTYSPSEDSIDCNRCYPSDNNIYNSRMKLQVMHDTVCNEKHGAAHDSGADAAMTLCIYNKIESTHHRKESLSRRGRFIKNQLLSANLHEIRKIKTYLENEYNTQQDFYIGGGTYIPRTRNADLRVGTSANEHFSYCTGQIHKHIYIDSRYYVDIDKDKAHCIFLDRSNPHTNNWKQIHGLHYTLDSRFIYFSPYGAYNGPRESLPFPLLNHKCEGDKVYYSSSRQYNLPCSEKPRSVLGSFYYHCCESHALAMEEIDNAFSTAPGLELWQKPKVNHELYHVAPTPNTTTADILTNGELLLPGYEDRPFKATDTTLKGIACIQTLSKFNIVPENTLLLGAARRDGHCPFIQHIPGKVTSVDLVRHDNPKGPAYAIDLCNELPPGKFDTIISDLYSANPETLFPRFKDILSNNLKEHGHFLFKVTNKFRHNTVIEEIAQHFSYTHIYKAPTNTVTSELWVANINYNPKGNTGNIIDFDREYAGRIKTMIDNPHKFKMLFTSPRFIKFT</sequence>
<dbReference type="PANTHER" id="PTHR43788">
    <property type="entry name" value="DNA2/NAM7 HELICASE FAMILY MEMBER"/>
    <property type="match status" value="1"/>
</dbReference>
<feature type="active site" evidence="24">
    <location>
        <position position="6122"/>
    </location>
</feature>
<organismHost>
    <name type="scientific">Penaeus monodon</name>
    <name type="common">Giant tiger prawn</name>
    <dbReference type="NCBI Taxonomy" id="6687"/>
</organismHost>
<keyword evidence="3" id="KW-0696">RNA-directed RNA polymerase</keyword>
<dbReference type="PANTHER" id="PTHR43788:SF8">
    <property type="entry name" value="DNA-BINDING PROTEIN SMUBP-2"/>
    <property type="match status" value="1"/>
</dbReference>
<dbReference type="Pfam" id="PF08719">
    <property type="entry name" value="NADAR"/>
    <property type="match status" value="1"/>
</dbReference>
<evidence type="ECO:0000256" key="25">
    <source>
        <dbReference type="SAM" id="Coils"/>
    </source>
</evidence>
<dbReference type="InterPro" id="IPR029063">
    <property type="entry name" value="SAM-dependent_MTases_sf"/>
</dbReference>
<dbReference type="InterPro" id="IPR050534">
    <property type="entry name" value="Coronavir_polyprotein_1ab"/>
</dbReference>
<dbReference type="GO" id="GO:0003723">
    <property type="term" value="F:RNA binding"/>
    <property type="evidence" value="ECO:0007669"/>
    <property type="project" value="InterPro"/>
</dbReference>
<feature type="transmembrane region" description="Helical" evidence="27">
    <location>
        <begin position="969"/>
        <end position="988"/>
    </location>
</feature>
<dbReference type="GO" id="GO:0000175">
    <property type="term" value="F:3'-5'-RNA exonuclease activity"/>
    <property type="evidence" value="ECO:0007669"/>
    <property type="project" value="InterPro"/>
</dbReference>
<evidence type="ECO:0000259" key="28">
    <source>
        <dbReference type="PROSITE" id="PS51953"/>
    </source>
</evidence>
<dbReference type="InterPro" id="IPR044395">
    <property type="entry name" value="SF1_Hel-like_ZBD_rv"/>
</dbReference>
<evidence type="ECO:0000256" key="20">
    <source>
        <dbReference type="ARBA" id="ARBA00023136"/>
    </source>
</evidence>
<keyword evidence="19 27" id="KW-1133">Transmembrane helix</keyword>
<feature type="active site" evidence="24">
    <location>
        <position position="6231"/>
    </location>
</feature>
<dbReference type="InterPro" id="IPR024348">
    <property type="entry name" value="Pept_C62_gill-assoc_virus"/>
</dbReference>
<feature type="region of interest" description="Disordered" evidence="26">
    <location>
        <begin position="887"/>
        <end position="920"/>
    </location>
</feature>
<dbReference type="CDD" id="cd23190">
    <property type="entry name" value="Roniviridae_RdRp"/>
    <property type="match status" value="1"/>
</dbReference>
<dbReference type="Pfam" id="PF00680">
    <property type="entry name" value="RdRP_1"/>
    <property type="match status" value="1"/>
</dbReference>
<dbReference type="EMBL" id="FJ848673">
    <property type="protein sequence ID" value="ACS44770.1"/>
    <property type="molecule type" value="Genomic_RNA"/>
</dbReference>
<feature type="transmembrane region" description="Helical" evidence="27">
    <location>
        <begin position="1089"/>
        <end position="1106"/>
    </location>
</feature>
<evidence type="ECO:0000256" key="27">
    <source>
        <dbReference type="SAM" id="Phobius"/>
    </source>
</evidence>
<keyword evidence="16 24" id="KW-0269">Exonuclease</keyword>
<dbReference type="InterPro" id="IPR043502">
    <property type="entry name" value="DNA/RNA_pol_sf"/>
</dbReference>
<dbReference type="GO" id="GO:0004483">
    <property type="term" value="F:methyltransferase cap1 activity"/>
    <property type="evidence" value="ECO:0007669"/>
    <property type="project" value="InterPro"/>
</dbReference>
<dbReference type="CDD" id="cd21414">
    <property type="entry name" value="unc_rv_SF1_Hel-like"/>
    <property type="match status" value="1"/>
</dbReference>
<reference evidence="30" key="1">
    <citation type="journal article" date="2009" name="J. Invertebr. Pathol.">
        <title>Daggerblade grass shrimp (Palaemonetes pugio): A reservoir host for yellow-head virus (YHV).</title>
        <authorList>
            <person name="Ma H."/>
            <person name="Overstreet R.M."/>
            <person name="Jovonovich J.A."/>
        </authorList>
    </citation>
    <scope>NUCLEOTIDE SEQUENCE</scope>
    <source>
        <strain evidence="30">YHV1992</strain>
    </source>
</reference>
<organismHost>
    <name type="scientific">Acetes</name>
    <dbReference type="NCBI Taxonomy" id="439395"/>
</organismHost>
<organismHost>
    <name type="scientific">Palaemon</name>
    <dbReference type="NCBI Taxonomy" id="117982"/>
</organismHost>
<evidence type="ECO:0000256" key="22">
    <source>
        <dbReference type="ARBA" id="ARBA00047984"/>
    </source>
</evidence>
<dbReference type="SUPFAM" id="SSF143990">
    <property type="entry name" value="YbiA-like"/>
    <property type="match status" value="1"/>
</dbReference>
<feature type="transmembrane region" description="Helical" evidence="27">
    <location>
        <begin position="224"/>
        <end position="242"/>
    </location>
</feature>
<dbReference type="PROSITE" id="PS51953">
    <property type="entry name" value="NIV_EXON"/>
    <property type="match status" value="1"/>
</dbReference>
<evidence type="ECO:0000256" key="17">
    <source>
        <dbReference type="ARBA" id="ARBA00022840"/>
    </source>
</evidence>
<dbReference type="InterPro" id="IPR046438">
    <property type="entry name" value="NIV_2_O_MTASE"/>
</dbReference>
<accession>C6GFA7</accession>
<keyword evidence="4" id="KW-0489">Methyltransferase</keyword>
<dbReference type="GO" id="GO:0006508">
    <property type="term" value="P:proteolysis"/>
    <property type="evidence" value="ECO:0007669"/>
    <property type="project" value="UniProtKB-KW"/>
</dbReference>
<dbReference type="GO" id="GO:0006351">
    <property type="term" value="P:DNA-templated transcription"/>
    <property type="evidence" value="ECO:0007669"/>
    <property type="project" value="InterPro"/>
</dbReference>
<feature type="active site" evidence="24">
    <location>
        <position position="6023"/>
    </location>
</feature>
<dbReference type="CDD" id="cd21404">
    <property type="entry name" value="ZBD_rv_SF1_Hel-like"/>
    <property type="match status" value="1"/>
</dbReference>
<evidence type="ECO:0000256" key="23">
    <source>
        <dbReference type="ARBA" id="ARBA00047995"/>
    </source>
</evidence>
<feature type="transmembrane region" description="Helical" evidence="27">
    <location>
        <begin position="3288"/>
        <end position="3306"/>
    </location>
</feature>